<feature type="transmembrane region" description="Helical" evidence="2">
    <location>
        <begin position="63"/>
        <end position="84"/>
    </location>
</feature>
<sequence>MEREQRADPQVWKAPPQITDEPKRPAHTLGEVALLNAALAFGTLVVLLLALGPHLEGNLSYNAGELSAPCFGAAALMVLVAWASHRPVPWWAHIVSVPTLGAVLALALSLPELRQDESSPAAGSPSPIAGSDGDEVEVPELRLPKDGGGWTTLDTTQTRAEVQRVVEGIRGSDGATDSVVGAFYVHASAPQTPVFFVGINGNSAETEDAEQAVVNGLAGAQVTNVEFYPDSTVPGALGCGSGDAQGLQWVACTWVGPARTVLIRWNNDSLSVDEAADLARDIRDRALRRSS</sequence>
<evidence type="ECO:0000313" key="3">
    <source>
        <dbReference type="EMBL" id="NYI10397.1"/>
    </source>
</evidence>
<name>A0A7Y9YG21_9ACTN</name>
<comment type="caution">
    <text evidence="3">The sequence shown here is derived from an EMBL/GenBank/DDBJ whole genome shotgun (WGS) entry which is preliminary data.</text>
</comment>
<evidence type="ECO:0000256" key="1">
    <source>
        <dbReference type="SAM" id="MobiDB-lite"/>
    </source>
</evidence>
<dbReference type="Proteomes" id="UP000537326">
    <property type="component" value="Unassembled WGS sequence"/>
</dbReference>
<feature type="transmembrane region" description="Helical" evidence="2">
    <location>
        <begin position="32"/>
        <end position="51"/>
    </location>
</feature>
<reference evidence="3 4" key="1">
    <citation type="submission" date="2020-07" db="EMBL/GenBank/DDBJ databases">
        <title>Sequencing the genomes of 1000 actinobacteria strains.</title>
        <authorList>
            <person name="Klenk H.-P."/>
        </authorList>
    </citation>
    <scope>NUCLEOTIDE SEQUENCE [LARGE SCALE GENOMIC DNA]</scope>
    <source>
        <strain evidence="3 4">DSM 18248</strain>
    </source>
</reference>
<evidence type="ECO:0000256" key="2">
    <source>
        <dbReference type="SAM" id="Phobius"/>
    </source>
</evidence>
<keyword evidence="2" id="KW-0472">Membrane</keyword>
<dbReference type="EMBL" id="JACBZI010000001">
    <property type="protein sequence ID" value="NYI10397.1"/>
    <property type="molecule type" value="Genomic_DNA"/>
</dbReference>
<feature type="compositionally biased region" description="Low complexity" evidence="1">
    <location>
        <begin position="118"/>
        <end position="131"/>
    </location>
</feature>
<evidence type="ECO:0000313" key="4">
    <source>
        <dbReference type="Proteomes" id="UP000537326"/>
    </source>
</evidence>
<keyword evidence="2" id="KW-1133">Transmembrane helix</keyword>
<keyword evidence="4" id="KW-1185">Reference proteome</keyword>
<feature type="region of interest" description="Disordered" evidence="1">
    <location>
        <begin position="116"/>
        <end position="153"/>
    </location>
</feature>
<gene>
    <name evidence="3" type="ORF">BKA05_001912</name>
</gene>
<keyword evidence="2" id="KW-0812">Transmembrane</keyword>
<feature type="region of interest" description="Disordered" evidence="1">
    <location>
        <begin position="1"/>
        <end position="23"/>
    </location>
</feature>
<protein>
    <submittedName>
        <fullName evidence="3">Uncharacterized protein</fullName>
    </submittedName>
</protein>
<feature type="transmembrane region" description="Helical" evidence="2">
    <location>
        <begin position="90"/>
        <end position="110"/>
    </location>
</feature>
<organism evidence="3 4">
    <name type="scientific">Nocardioides marinus</name>
    <dbReference type="NCBI Taxonomy" id="374514"/>
    <lineage>
        <taxon>Bacteria</taxon>
        <taxon>Bacillati</taxon>
        <taxon>Actinomycetota</taxon>
        <taxon>Actinomycetes</taxon>
        <taxon>Propionibacteriales</taxon>
        <taxon>Nocardioidaceae</taxon>
        <taxon>Nocardioides</taxon>
    </lineage>
</organism>
<proteinExistence type="predicted"/>
<dbReference type="RefSeq" id="WP_179531244.1">
    <property type="nucleotide sequence ID" value="NZ_BAAAPP010000003.1"/>
</dbReference>
<accession>A0A7Y9YG21</accession>
<dbReference type="AlphaFoldDB" id="A0A7Y9YG21"/>